<dbReference type="STRING" id="74557.A0A1W0A1U6"/>
<proteinExistence type="predicted"/>
<feature type="domain" description="FYVE-type" evidence="6">
    <location>
        <begin position="265"/>
        <end position="320"/>
    </location>
</feature>
<evidence type="ECO:0000256" key="2">
    <source>
        <dbReference type="ARBA" id="ARBA00022771"/>
    </source>
</evidence>
<feature type="region of interest" description="Disordered" evidence="5">
    <location>
        <begin position="491"/>
        <end position="512"/>
    </location>
</feature>
<dbReference type="SUPFAM" id="SSF57903">
    <property type="entry name" value="FYVE/PHD zinc finger"/>
    <property type="match status" value="3"/>
</dbReference>
<keyword evidence="1" id="KW-0479">Metal-binding</keyword>
<dbReference type="PROSITE" id="PS50848">
    <property type="entry name" value="START"/>
    <property type="match status" value="2"/>
</dbReference>
<evidence type="ECO:0000313" key="9">
    <source>
        <dbReference type="Proteomes" id="UP000243217"/>
    </source>
</evidence>
<dbReference type="Pfam" id="PF01852">
    <property type="entry name" value="START"/>
    <property type="match status" value="2"/>
</dbReference>
<dbReference type="SMART" id="SM00364">
    <property type="entry name" value="LRR_BAC"/>
    <property type="match status" value="6"/>
</dbReference>
<dbReference type="SUPFAM" id="SSF52058">
    <property type="entry name" value="L domain-like"/>
    <property type="match status" value="1"/>
</dbReference>
<dbReference type="GO" id="GO:0008270">
    <property type="term" value="F:zinc ion binding"/>
    <property type="evidence" value="ECO:0007669"/>
    <property type="project" value="UniProtKB-KW"/>
</dbReference>
<dbReference type="InterPro" id="IPR013083">
    <property type="entry name" value="Znf_RING/FYVE/PHD"/>
</dbReference>
<dbReference type="OrthoDB" id="67933at2759"/>
<accession>A0A1W0A1U6</accession>
<dbReference type="Gene3D" id="3.30.530.20">
    <property type="match status" value="3"/>
</dbReference>
<sequence>MSKFPVSPTFFKCPPLSEDESSYITRLGQKSFVDLIELAQLQVGSIQWTLDSDEEGLQIYIGNDLLSQTNMIYLCSITEVFATIDEAAGLFRLATTPEFKEYSRNFATDLIDQASLYTITTPSIHQPRHYVGVKWIVLESPYPMVSNRDWCYLEYQDDFERDGVKGWARSFNSIKLSCCPDLEQSLGLVRATFHRSGFVFLESKRKGYLQVIHMLQMDLGGNVPEFIVRAGMKRRAKSIINIDLYLRQKRLSQGTFLQGHQLIDPQKRSKCFLCHEKFGVFGTKHNCTKCGEVTCKKCSKRWDIMAPSGTRRLLRVCSACSLFGGRSISTASLMDHCKHQSNSNDGESHRGSIHSSDHENDVFYYHENQHRQLAGTFQLPTDTKYQKPLQNEVYHKSIPKPLEKPTRLQPSQGTFQSFPQPKQNQQNFQRMTMNSTYVMGDNNTMLSQSDEISTRMPTFEEFEPTELQTTQDCDSDTDMSAYSEDTLVHTKNVQQSKIKPSMQKNEAKAPSSMTFRASYDDRTNKIGAQAKSASFNADQHWNLDRNQRYQKSFRQNLLQMKPKLPLPPNYFSSPALSKEDECHLIKRGLNSLTDLVLSSRFDGGPIQWMLDSNEDGVRIFRGLDPFAPPGVSTCFCGVMEIQATLPEVAALFRLDTTQLFQEYCARFAKDLLDCASLYTLAAPTETHPHNYIGVKWLAVGLPTPVVKNRDWCVLECQDDFDINGVKGWARCFNSITMSCCPEIDGLVRASFYRAGYIFLQSEKPGYLQCMHIIQADFKGAIPPWLLNFGMIRRLKHLVEINKFLLEQRLGSTPTLTIEELVPLSNRRQCFLCNRKFNAFTKKRQCFKCGEVVCKRCSKLWHINIKHPLLQVCNKCSLHSSSYNHNVHEQSFKSVQEEEYIRHVPLQKSYSMRYQTTQPKVERFSSWDEKRVDPFRRYSAQQQNDAFLAPYYSNRDHFQVPTTNVDIPQSKAVEEFDVALLNATPEQLRELYKNLKAMGIDSTCPRMEYEEENYYRGVAKSTMKKLIQLNTFQDGRIRWKSAGQIANAAIFQGDDGTSLPYLCAKTEVRGSIEEISQLFRQDFEAPGQLNRRRIFPDTLDAQILYTLNRPSAKAPRHYLGLVWMALESTATLVKRRDFCFIENHDDFIDDSGRKGWAQSLTSVRLDCCPELTHSLGLVRGSLIHTGCVVLETNRLGVLEVTYFVQADYKGSVPRTMLVSSMRHHLASISLLESLILKERLLVTPFLQEEELVPKMVRKTCQVCLQAFGAFQRRRRCRKCGEVVCLNCSSHIQYDGLLDCKPERIRVCSSCVNYFLQPEQQRVVTRSKSLLLRRSSLQASFAEPSVVKLKSTSSADEIEAKWSFEKKKSDDKSMCHPEKAKLDQPVRLPSRRDSRRASLIQTKSLGNILESTPTISESKQSREHSYHRQRGSNESIGRGHRDLEDIKQSLILKAWSGNTHAEPVHVEEVENLSALCTFEGFNKPQASPRDDSHDDDDNDIQSITRFQVQPLLIGYKSPRAGNGDNKKYASQNDYSFQKFYCENIDDESLDITEAILTQCSNINAVLQSFRSEKEDGEINPLSSLRCEYNLASEASALVTQLNGLRESVIEIIKEDNTPSKKLNIDINALLEGMKQCMNSDATQCVYAKRVRVNPLWKDVFALPNITSIETVLTTAGTNLEVHYNGAQQTVKTFANVKDLCLTGVKLPKGIEKFTLSGVNLKSVPTTLEWPDTLKHIDLSSNQLTTFPATVALPDGLQALILYGNKIQIFSDYFSWPSNLTELNLGSNELTTVIKFPLTLSKLDLSSNPLKSIDVNQQWPGDLQELYNQSILELDSNGIDSIPNDFQVSSSLGILSLDGNKLSKLPDNCSWMAKLHSLTLRDNQLSKLPTKCTLPSSISLQNNNITALEDLALPKQMDLSNNPIEKLNRVTFPKGIFWTTSSFVLKEFSLSSEMFDILSSATDHTYFTPSFTTDAASVKQACIYGSIKQLHEFNVTICVV</sequence>
<dbReference type="SMART" id="SM00064">
    <property type="entry name" value="FYVE"/>
    <property type="match status" value="3"/>
</dbReference>
<dbReference type="PANTHER" id="PTHR13510:SF44">
    <property type="entry name" value="RABENOSYN-5"/>
    <property type="match status" value="1"/>
</dbReference>
<feature type="domain" description="START" evidence="7">
    <location>
        <begin position="1131"/>
        <end position="1220"/>
    </location>
</feature>
<dbReference type="InterPro" id="IPR032675">
    <property type="entry name" value="LRR_dom_sf"/>
</dbReference>
<dbReference type="Gene3D" id="3.30.40.10">
    <property type="entry name" value="Zinc/RING finger domain, C3HC4 (zinc finger)"/>
    <property type="match status" value="3"/>
</dbReference>
<evidence type="ECO:0000256" key="1">
    <source>
        <dbReference type="ARBA" id="ARBA00022723"/>
    </source>
</evidence>
<dbReference type="PROSITE" id="PS51450">
    <property type="entry name" value="LRR"/>
    <property type="match status" value="4"/>
</dbReference>
<dbReference type="SUPFAM" id="SSF55961">
    <property type="entry name" value="Bet v1-like"/>
    <property type="match status" value="3"/>
</dbReference>
<keyword evidence="9" id="KW-1185">Reference proteome</keyword>
<organism evidence="8 9">
    <name type="scientific">Thraustotheca clavata</name>
    <dbReference type="NCBI Taxonomy" id="74557"/>
    <lineage>
        <taxon>Eukaryota</taxon>
        <taxon>Sar</taxon>
        <taxon>Stramenopiles</taxon>
        <taxon>Oomycota</taxon>
        <taxon>Saprolegniomycetes</taxon>
        <taxon>Saprolegniales</taxon>
        <taxon>Achlyaceae</taxon>
        <taxon>Thraustotheca</taxon>
    </lineage>
</organism>
<feature type="domain" description="FYVE-type" evidence="6">
    <location>
        <begin position="823"/>
        <end position="880"/>
    </location>
</feature>
<name>A0A1W0A1U6_9STRA</name>
<evidence type="ECO:0000256" key="4">
    <source>
        <dbReference type="PROSITE-ProRule" id="PRU00091"/>
    </source>
</evidence>
<dbReference type="InterPro" id="IPR000306">
    <property type="entry name" value="Znf_FYVE"/>
</dbReference>
<feature type="region of interest" description="Disordered" evidence="5">
    <location>
        <begin position="1367"/>
        <end position="1395"/>
    </location>
</feature>
<evidence type="ECO:0000256" key="3">
    <source>
        <dbReference type="ARBA" id="ARBA00022833"/>
    </source>
</evidence>
<dbReference type="PROSITE" id="PS50178">
    <property type="entry name" value="ZF_FYVE"/>
    <property type="match status" value="3"/>
</dbReference>
<dbReference type="PANTHER" id="PTHR13510">
    <property type="entry name" value="FYVE-FINGER-CONTAINING RAB5 EFFECTOR PROTEIN RABENOSYN-5-RELATED"/>
    <property type="match status" value="1"/>
</dbReference>
<dbReference type="InterPro" id="IPR011011">
    <property type="entry name" value="Znf_FYVE_PHD"/>
</dbReference>
<dbReference type="InterPro" id="IPR001611">
    <property type="entry name" value="Leu-rich_rpt"/>
</dbReference>
<feature type="region of interest" description="Disordered" evidence="5">
    <location>
        <begin position="398"/>
        <end position="423"/>
    </location>
</feature>
<keyword evidence="3" id="KW-0862">Zinc</keyword>
<dbReference type="Pfam" id="PF01363">
    <property type="entry name" value="FYVE"/>
    <property type="match status" value="3"/>
</dbReference>
<reference evidence="8 9" key="1">
    <citation type="journal article" date="2014" name="Genome Biol. Evol.">
        <title>The secreted proteins of Achlya hypogyna and Thraustotheca clavata identify the ancestral oomycete secretome and reveal gene acquisitions by horizontal gene transfer.</title>
        <authorList>
            <person name="Misner I."/>
            <person name="Blouin N."/>
            <person name="Leonard G."/>
            <person name="Richards T.A."/>
            <person name="Lane C.E."/>
        </authorList>
    </citation>
    <scope>NUCLEOTIDE SEQUENCE [LARGE SCALE GENOMIC DNA]</scope>
    <source>
        <strain evidence="8 9">ATCC 34112</strain>
    </source>
</reference>
<evidence type="ECO:0000256" key="5">
    <source>
        <dbReference type="SAM" id="MobiDB-lite"/>
    </source>
</evidence>
<feature type="compositionally biased region" description="Polar residues" evidence="5">
    <location>
        <begin position="491"/>
        <end position="504"/>
    </location>
</feature>
<feature type="region of interest" description="Disordered" evidence="5">
    <location>
        <begin position="1407"/>
        <end position="1438"/>
    </location>
</feature>
<evidence type="ECO:0000259" key="7">
    <source>
        <dbReference type="PROSITE" id="PS50848"/>
    </source>
</evidence>
<feature type="domain" description="START" evidence="7">
    <location>
        <begin position="143"/>
        <end position="240"/>
    </location>
</feature>
<dbReference type="EMBL" id="JNBS01000697">
    <property type="protein sequence ID" value="OQS04010.1"/>
    <property type="molecule type" value="Genomic_DNA"/>
</dbReference>
<dbReference type="Gene3D" id="3.80.10.10">
    <property type="entry name" value="Ribonuclease Inhibitor"/>
    <property type="match status" value="1"/>
</dbReference>
<protein>
    <recommendedName>
        <fullName evidence="10">FYVE-type domain-containing protein</fullName>
    </recommendedName>
</protein>
<dbReference type="Proteomes" id="UP000243217">
    <property type="component" value="Unassembled WGS sequence"/>
</dbReference>
<feature type="compositionally biased region" description="Basic and acidic residues" evidence="5">
    <location>
        <begin position="1367"/>
        <end position="1394"/>
    </location>
</feature>
<dbReference type="InterPro" id="IPR017455">
    <property type="entry name" value="Znf_FYVE-rel"/>
</dbReference>
<evidence type="ECO:0000259" key="6">
    <source>
        <dbReference type="PROSITE" id="PS50178"/>
    </source>
</evidence>
<feature type="compositionally biased region" description="Polar residues" evidence="5">
    <location>
        <begin position="1407"/>
        <end position="1416"/>
    </location>
</feature>
<comment type="caution">
    <text evidence="8">The sequence shown here is derived from an EMBL/GenBank/DDBJ whole genome shotgun (WGS) entry which is preliminary data.</text>
</comment>
<dbReference type="InterPro" id="IPR052727">
    <property type="entry name" value="Rab4/Rab5_effector"/>
</dbReference>
<evidence type="ECO:0000313" key="8">
    <source>
        <dbReference type="EMBL" id="OQS04010.1"/>
    </source>
</evidence>
<dbReference type="GO" id="GO:0008289">
    <property type="term" value="F:lipid binding"/>
    <property type="evidence" value="ECO:0007669"/>
    <property type="project" value="InterPro"/>
</dbReference>
<evidence type="ECO:0008006" key="10">
    <source>
        <dbReference type="Google" id="ProtNLM"/>
    </source>
</evidence>
<keyword evidence="2 4" id="KW-0863">Zinc-finger</keyword>
<dbReference type="InterPro" id="IPR023393">
    <property type="entry name" value="START-like_dom_sf"/>
</dbReference>
<feature type="domain" description="FYVE-type" evidence="6">
    <location>
        <begin position="1259"/>
        <end position="1314"/>
    </location>
</feature>
<dbReference type="CDD" id="cd00065">
    <property type="entry name" value="FYVE_like_SF"/>
    <property type="match status" value="3"/>
</dbReference>
<gene>
    <name evidence="8" type="ORF">THRCLA_03708</name>
</gene>
<dbReference type="InterPro" id="IPR002913">
    <property type="entry name" value="START_lipid-bd_dom"/>
</dbReference>